<proteinExistence type="predicted"/>
<organism evidence="2 3">
    <name type="scientific">Longivirga aurantiaca</name>
    <dbReference type="NCBI Taxonomy" id="1837743"/>
    <lineage>
        <taxon>Bacteria</taxon>
        <taxon>Bacillati</taxon>
        <taxon>Actinomycetota</taxon>
        <taxon>Actinomycetes</taxon>
        <taxon>Sporichthyales</taxon>
        <taxon>Sporichthyaceae</taxon>
        <taxon>Longivirga</taxon>
    </lineage>
</organism>
<evidence type="ECO:0000256" key="1">
    <source>
        <dbReference type="SAM" id="MobiDB-lite"/>
    </source>
</evidence>
<evidence type="ECO:0000313" key="3">
    <source>
        <dbReference type="Proteomes" id="UP001596138"/>
    </source>
</evidence>
<protein>
    <submittedName>
        <fullName evidence="2">Uncharacterized protein</fullName>
    </submittedName>
</protein>
<accession>A0ABW1SZX3</accession>
<comment type="caution">
    <text evidence="2">The sequence shown here is derived from an EMBL/GenBank/DDBJ whole genome shotgun (WGS) entry which is preliminary data.</text>
</comment>
<keyword evidence="3" id="KW-1185">Reference proteome</keyword>
<feature type="region of interest" description="Disordered" evidence="1">
    <location>
        <begin position="1"/>
        <end position="35"/>
    </location>
</feature>
<evidence type="ECO:0000313" key="2">
    <source>
        <dbReference type="EMBL" id="MFC6237127.1"/>
    </source>
</evidence>
<sequence length="53" mass="5606">MATEAQPTPPVDGAPTPEEPTADDARERTTQERLRSIGARAKSIWCGILSGLG</sequence>
<dbReference type="RefSeq" id="WP_386764169.1">
    <property type="nucleotide sequence ID" value="NZ_JBHSTI010000008.1"/>
</dbReference>
<dbReference type="EMBL" id="JBHSTI010000008">
    <property type="protein sequence ID" value="MFC6237127.1"/>
    <property type="molecule type" value="Genomic_DNA"/>
</dbReference>
<feature type="compositionally biased region" description="Basic and acidic residues" evidence="1">
    <location>
        <begin position="23"/>
        <end position="35"/>
    </location>
</feature>
<name>A0ABW1SZX3_9ACTN</name>
<gene>
    <name evidence="2" type="ORF">ACFQGU_04510</name>
</gene>
<reference evidence="3" key="1">
    <citation type="journal article" date="2019" name="Int. J. Syst. Evol. Microbiol.">
        <title>The Global Catalogue of Microorganisms (GCM) 10K type strain sequencing project: providing services to taxonomists for standard genome sequencing and annotation.</title>
        <authorList>
            <consortium name="The Broad Institute Genomics Platform"/>
            <consortium name="The Broad Institute Genome Sequencing Center for Infectious Disease"/>
            <person name="Wu L."/>
            <person name="Ma J."/>
        </authorList>
    </citation>
    <scope>NUCLEOTIDE SEQUENCE [LARGE SCALE GENOMIC DNA]</scope>
    <source>
        <strain evidence="3">CGMCC 4.7317</strain>
    </source>
</reference>
<dbReference type="Proteomes" id="UP001596138">
    <property type="component" value="Unassembled WGS sequence"/>
</dbReference>